<dbReference type="InterPro" id="IPR012337">
    <property type="entry name" value="RNaseH-like_sf"/>
</dbReference>
<dbReference type="SUPFAM" id="SSF53098">
    <property type="entry name" value="Ribonuclease H-like"/>
    <property type="match status" value="1"/>
</dbReference>
<evidence type="ECO:0000313" key="7">
    <source>
        <dbReference type="Proteomes" id="UP000288805"/>
    </source>
</evidence>
<dbReference type="InterPro" id="IPR001584">
    <property type="entry name" value="Integrase_cat-core"/>
</dbReference>
<dbReference type="Pfam" id="PF07727">
    <property type="entry name" value="RVT_2"/>
    <property type="match status" value="1"/>
</dbReference>
<dbReference type="InterPro" id="IPR021109">
    <property type="entry name" value="Peptidase_aspartic_dom_sf"/>
</dbReference>
<dbReference type="GO" id="GO:0015074">
    <property type="term" value="P:DNA integration"/>
    <property type="evidence" value="ECO:0007669"/>
    <property type="project" value="InterPro"/>
</dbReference>
<dbReference type="InterPro" id="IPR039537">
    <property type="entry name" value="Retrotran_Ty1/copia-like"/>
</dbReference>
<evidence type="ECO:0000259" key="5">
    <source>
        <dbReference type="PROSITE" id="PS50994"/>
    </source>
</evidence>
<dbReference type="PANTHER" id="PTHR42648">
    <property type="entry name" value="TRANSPOSASE, PUTATIVE-RELATED"/>
    <property type="match status" value="1"/>
</dbReference>
<dbReference type="SUPFAM" id="SSF56672">
    <property type="entry name" value="DNA/RNA polymerases"/>
    <property type="match status" value="1"/>
</dbReference>
<dbReference type="GO" id="GO:0046872">
    <property type="term" value="F:metal ion binding"/>
    <property type="evidence" value="ECO:0007669"/>
    <property type="project" value="UniProtKB-KW"/>
</dbReference>
<dbReference type="GO" id="GO:0006508">
    <property type="term" value="P:proteolysis"/>
    <property type="evidence" value="ECO:0007669"/>
    <property type="project" value="UniProtKB-KW"/>
</dbReference>
<keyword evidence="4" id="KW-0378">Hydrolase</keyword>
<keyword evidence="2" id="KW-0479">Metal-binding</keyword>
<comment type="caution">
    <text evidence="6">The sequence shown here is derived from an EMBL/GenBank/DDBJ whole genome shotgun (WGS) entry which is preliminary data.</text>
</comment>
<dbReference type="Pfam" id="PF25597">
    <property type="entry name" value="SH3_retrovirus"/>
    <property type="match status" value="1"/>
</dbReference>
<dbReference type="Gene3D" id="3.30.420.10">
    <property type="entry name" value="Ribonuclease H-like superfamily/Ribonuclease H"/>
    <property type="match status" value="1"/>
</dbReference>
<organism evidence="6 7">
    <name type="scientific">Vitis vinifera</name>
    <name type="common">Grape</name>
    <dbReference type="NCBI Taxonomy" id="29760"/>
    <lineage>
        <taxon>Eukaryota</taxon>
        <taxon>Viridiplantae</taxon>
        <taxon>Streptophyta</taxon>
        <taxon>Embryophyta</taxon>
        <taxon>Tracheophyta</taxon>
        <taxon>Spermatophyta</taxon>
        <taxon>Magnoliopsida</taxon>
        <taxon>eudicotyledons</taxon>
        <taxon>Gunneridae</taxon>
        <taxon>Pentapetalae</taxon>
        <taxon>rosids</taxon>
        <taxon>Vitales</taxon>
        <taxon>Vitaceae</taxon>
        <taxon>Viteae</taxon>
        <taxon>Vitis</taxon>
    </lineage>
</organism>
<evidence type="ECO:0000256" key="3">
    <source>
        <dbReference type="ARBA" id="ARBA00022750"/>
    </source>
</evidence>
<keyword evidence="1" id="KW-0645">Protease</keyword>
<dbReference type="InterPro" id="IPR025724">
    <property type="entry name" value="GAG-pre-integrase_dom"/>
</dbReference>
<dbReference type="InterPro" id="IPR057670">
    <property type="entry name" value="SH3_retrovirus"/>
</dbReference>
<dbReference type="Pfam" id="PF22936">
    <property type="entry name" value="Pol_BBD"/>
    <property type="match status" value="1"/>
</dbReference>
<dbReference type="CDD" id="cd09272">
    <property type="entry name" value="RNase_HI_RT_Ty1"/>
    <property type="match status" value="1"/>
</dbReference>
<keyword evidence="3" id="KW-0064">Aspartyl protease</keyword>
<dbReference type="PANTHER" id="PTHR42648:SF26">
    <property type="entry name" value="INTEGRASE CATALYTIC DOMAIN-CONTAINING PROTEIN"/>
    <property type="match status" value="1"/>
</dbReference>
<dbReference type="Pfam" id="PF13976">
    <property type="entry name" value="gag_pre-integrs"/>
    <property type="match status" value="1"/>
</dbReference>
<sequence length="1296" mass="146015">MVQRILISALSAMGFQGNNSTKLWYVDSGASNHMTNNPTALCHVRPYAGQSSIQTANGSSLPIAAIGDASSKFTDVFLAPQLSTNPISVGQLVDNNCAVNFSGNGCVVQDQPLVNMPRLNEEEDWRRTSIFQTRVACQGRLCTLIIDGGSCSNLASKELVEKLNLKTEDHPNPYQIAWVNDTSILVSSRCLVTFNFSNNFELSAWCDVLPMKVAHIMLGRPWLFDEKVQHDGYENTYTLVRNGRKKILRPMKEIPPPKQPEEKVAPLKLEEPSNILIKKQVEVTRKDEEIINDESRKQEVMKLILDQPIEELKEVEEVSEESMFVFPRPNIIVSGGKHEESAKISFEYREFKNLILPQNNLLEECGKQLSTNFSPRSSIKSFACNNVSDLSMVWHRRLGHPNTQILSHVLNSDLPGNKDRYSLSLECDSCKLGKSKTLPFPLHASRASHCFDLIHSDVWGPSLVSSHEKFKYYVTFIDDHSRFTWVYFLRSKSEVFRTFTEFLAYVDNQFSTSIKTLRTDSGGEYLSTEFQAFLASKGIIHQRSCPSTPQQNGVAERKNRHLLDVVRTLLLESSVPSMFWVEALKTATHLINRLPSQVLHMESPYFRLFAKQPSYDHLRIFGCVCFVHLPPHERHKLSAQSVRCAFLGYNMCQKGFVCYDPTLHRTRISRNVIFFENQHFFPVSSSTVSSSSTVVLPSFEQQFSDLHPVSSRFQPGIVYTRRSRPQSLSVAHPTSDPTTLQMQSVATPSVRRSSRVYVPPNRYGFPSSSSGNSISALTAALSKFDIPTCYSHAAKHDCWRQAMQEEIAALEANHTWDIEPCPPTIVPLGCKWVYSVKVRSDGSLDRYKARLVALGNNQEYGVNYEETFAPVAKMTTVRTILALAASSDWPLHQMDVKNAFLHGDLKECIYMKPPPGLFPSPTSHVCKIRRSLYGLKQAPRAWFKKFRTTLLQFSFRQSKYDTSLFLRKSDMGIVVLLVYVDDIVITGSDSALLGQLKTHLSESFHMKDLGPLTYFLGLEVHHSPSGISLNQHKYASDLVATAGLQGATSVDTPMELNVKLRKEEGDLLADPSLYRKLVGSLVYLTIIRPDISFAVQQVSQFLQTPRHLHLAVVRRIIRYVQGTSTRGLLFPAGNSTRLAAYSDADWAGCADTRRSITGWCVFLGDALISWKSKKQDRVSKSSTESEYRAMSLACSEIIWLRGLLAELDFSETDPTPLHAENTSAIQITANPVYHERTKHIEVDCHSIREAFEARVITLPHISTDLQIADIFTRALPRHRHCLLSSKLMLVDQPASI</sequence>
<proteinExistence type="predicted"/>
<evidence type="ECO:0000256" key="1">
    <source>
        <dbReference type="ARBA" id="ARBA00022670"/>
    </source>
</evidence>
<name>A0A438FMY3_VITVI</name>
<evidence type="ECO:0000313" key="6">
    <source>
        <dbReference type="EMBL" id="RVW61310.1"/>
    </source>
</evidence>
<dbReference type="GO" id="GO:0003676">
    <property type="term" value="F:nucleic acid binding"/>
    <property type="evidence" value="ECO:0007669"/>
    <property type="project" value="InterPro"/>
</dbReference>
<dbReference type="InterPro" id="IPR043502">
    <property type="entry name" value="DNA/RNA_pol_sf"/>
</dbReference>
<dbReference type="EMBL" id="QGNW01000842">
    <property type="protein sequence ID" value="RVW61310.1"/>
    <property type="molecule type" value="Genomic_DNA"/>
</dbReference>
<protein>
    <submittedName>
        <fullName evidence="6">Retrovirus-related Pol polyprotein from transposon TNT 1-94</fullName>
    </submittedName>
</protein>
<accession>A0A438FMY3</accession>
<evidence type="ECO:0000256" key="2">
    <source>
        <dbReference type="ARBA" id="ARBA00022723"/>
    </source>
</evidence>
<gene>
    <name evidence="6" type="primary">POLX_3224</name>
    <name evidence="6" type="ORF">CK203_020719</name>
</gene>
<dbReference type="CDD" id="cd00303">
    <property type="entry name" value="retropepsin_like"/>
    <property type="match status" value="1"/>
</dbReference>
<dbReference type="GO" id="GO:0004190">
    <property type="term" value="F:aspartic-type endopeptidase activity"/>
    <property type="evidence" value="ECO:0007669"/>
    <property type="project" value="UniProtKB-KW"/>
</dbReference>
<feature type="domain" description="Integrase catalytic" evidence="5">
    <location>
        <begin position="435"/>
        <end position="612"/>
    </location>
</feature>
<dbReference type="Gene3D" id="2.40.70.10">
    <property type="entry name" value="Acid Proteases"/>
    <property type="match status" value="1"/>
</dbReference>
<dbReference type="Proteomes" id="UP000288805">
    <property type="component" value="Unassembled WGS sequence"/>
</dbReference>
<dbReference type="InterPro" id="IPR036397">
    <property type="entry name" value="RNaseH_sf"/>
</dbReference>
<dbReference type="InterPro" id="IPR013103">
    <property type="entry name" value="RVT_2"/>
</dbReference>
<dbReference type="PROSITE" id="PS50994">
    <property type="entry name" value="INTEGRASE"/>
    <property type="match status" value="1"/>
</dbReference>
<evidence type="ECO:0000256" key="4">
    <source>
        <dbReference type="ARBA" id="ARBA00022801"/>
    </source>
</evidence>
<dbReference type="Pfam" id="PF00665">
    <property type="entry name" value="rve"/>
    <property type="match status" value="1"/>
</dbReference>
<reference evidence="6 7" key="1">
    <citation type="journal article" date="2018" name="PLoS Genet.">
        <title>Population sequencing reveals clonal diversity and ancestral inbreeding in the grapevine cultivar Chardonnay.</title>
        <authorList>
            <person name="Roach M.J."/>
            <person name="Johnson D.L."/>
            <person name="Bohlmann J."/>
            <person name="van Vuuren H.J."/>
            <person name="Jones S.J."/>
            <person name="Pretorius I.S."/>
            <person name="Schmidt S.A."/>
            <person name="Borneman A.R."/>
        </authorList>
    </citation>
    <scope>NUCLEOTIDE SEQUENCE [LARGE SCALE GENOMIC DNA]</scope>
    <source>
        <strain evidence="7">cv. Chardonnay</strain>
        <tissue evidence="6">Leaf</tissue>
    </source>
</reference>
<dbReference type="InterPro" id="IPR054722">
    <property type="entry name" value="PolX-like_BBD"/>
</dbReference>